<name>A0A844ZRN1_9SPHN</name>
<evidence type="ECO:0000313" key="10">
    <source>
        <dbReference type="Proteomes" id="UP000442714"/>
    </source>
</evidence>
<comment type="caution">
    <text evidence="9">The sequence shown here is derived from an EMBL/GenBank/DDBJ whole genome shotgun (WGS) entry which is preliminary data.</text>
</comment>
<dbReference type="GO" id="GO:0000155">
    <property type="term" value="F:phosphorelay sensor kinase activity"/>
    <property type="evidence" value="ECO:0007669"/>
    <property type="project" value="InterPro"/>
</dbReference>
<gene>
    <name evidence="9" type="ORF">GRI41_09125</name>
</gene>
<dbReference type="SMART" id="SM00388">
    <property type="entry name" value="HisKA"/>
    <property type="match status" value="1"/>
</dbReference>
<keyword evidence="6" id="KW-0472">Membrane</keyword>
<evidence type="ECO:0000259" key="7">
    <source>
        <dbReference type="PROSITE" id="PS50109"/>
    </source>
</evidence>
<dbReference type="Pfam" id="PF05226">
    <property type="entry name" value="CHASE2"/>
    <property type="match status" value="1"/>
</dbReference>
<evidence type="ECO:0000313" key="9">
    <source>
        <dbReference type="EMBL" id="MXO90981.1"/>
    </source>
</evidence>
<dbReference type="AlphaFoldDB" id="A0A844ZRN1"/>
<keyword evidence="4" id="KW-0808">Transferase</keyword>
<dbReference type="EC" id="2.7.13.3" evidence="2"/>
<dbReference type="InterPro" id="IPR000014">
    <property type="entry name" value="PAS"/>
</dbReference>
<dbReference type="InterPro" id="IPR017181">
    <property type="entry name" value="Sig_transdc_His_kin_CHASE2"/>
</dbReference>
<dbReference type="Gene3D" id="3.30.565.10">
    <property type="entry name" value="Histidine kinase-like ATPase, C-terminal domain"/>
    <property type="match status" value="1"/>
</dbReference>
<organism evidence="9 10">
    <name type="scientific">Pontixanthobacter aquaemixtae</name>
    <dbReference type="NCBI Taxonomy" id="1958940"/>
    <lineage>
        <taxon>Bacteria</taxon>
        <taxon>Pseudomonadati</taxon>
        <taxon>Pseudomonadota</taxon>
        <taxon>Alphaproteobacteria</taxon>
        <taxon>Sphingomonadales</taxon>
        <taxon>Erythrobacteraceae</taxon>
        <taxon>Pontixanthobacter</taxon>
    </lineage>
</organism>
<dbReference type="SMART" id="SM00091">
    <property type="entry name" value="PAS"/>
    <property type="match status" value="1"/>
</dbReference>
<dbReference type="Gene3D" id="1.10.287.130">
    <property type="match status" value="1"/>
</dbReference>
<dbReference type="InterPro" id="IPR005467">
    <property type="entry name" value="His_kinase_dom"/>
</dbReference>
<dbReference type="SUPFAM" id="SSF47384">
    <property type="entry name" value="Homodimeric domain of signal transducing histidine kinase"/>
    <property type="match status" value="1"/>
</dbReference>
<accession>A0A844ZRN1</accession>
<feature type="transmembrane region" description="Helical" evidence="6">
    <location>
        <begin position="313"/>
        <end position="332"/>
    </location>
</feature>
<dbReference type="InterPro" id="IPR036890">
    <property type="entry name" value="HATPase_C_sf"/>
</dbReference>
<dbReference type="Pfam" id="PF00989">
    <property type="entry name" value="PAS"/>
    <property type="match status" value="1"/>
</dbReference>
<dbReference type="InterPro" id="IPR013767">
    <property type="entry name" value="PAS_fold"/>
</dbReference>
<protein>
    <recommendedName>
        <fullName evidence="2">histidine kinase</fullName>
        <ecNumber evidence="2">2.7.13.3</ecNumber>
    </recommendedName>
</protein>
<dbReference type="PROSITE" id="PS50112">
    <property type="entry name" value="PAS"/>
    <property type="match status" value="1"/>
</dbReference>
<feature type="transmembrane region" description="Helical" evidence="6">
    <location>
        <begin position="286"/>
        <end position="306"/>
    </location>
</feature>
<dbReference type="Proteomes" id="UP000442714">
    <property type="component" value="Unassembled WGS sequence"/>
</dbReference>
<proteinExistence type="predicted"/>
<evidence type="ECO:0000256" key="5">
    <source>
        <dbReference type="ARBA" id="ARBA00022777"/>
    </source>
</evidence>
<dbReference type="SUPFAM" id="SSF55874">
    <property type="entry name" value="ATPase domain of HSP90 chaperone/DNA topoisomerase II/histidine kinase"/>
    <property type="match status" value="1"/>
</dbReference>
<dbReference type="GO" id="GO:0006355">
    <property type="term" value="P:regulation of DNA-templated transcription"/>
    <property type="evidence" value="ECO:0007669"/>
    <property type="project" value="InterPro"/>
</dbReference>
<feature type="domain" description="Histidine kinase" evidence="7">
    <location>
        <begin position="525"/>
        <end position="734"/>
    </location>
</feature>
<dbReference type="InterPro" id="IPR035965">
    <property type="entry name" value="PAS-like_dom_sf"/>
</dbReference>
<evidence type="ECO:0000256" key="6">
    <source>
        <dbReference type="SAM" id="Phobius"/>
    </source>
</evidence>
<evidence type="ECO:0000256" key="2">
    <source>
        <dbReference type="ARBA" id="ARBA00012438"/>
    </source>
</evidence>
<sequence length="735" mass="79167">MLRNRLFLEWLALCLGACLLAIWSLHAGVTDRIDTRILDSSTALAGPSASEDIVIVAIDDRSLAALGPWPWSRDVHARLVEAMSEDGARQIIYDVLFLEPTDPEADRRFADSIERAGNVILPHTFGVTSDSGDIGPVYPLAELVGGARGVGHVSTEPDPDGVLRRFALYIGDGDKAYPQLTVAAVQSLSGPAGQDAVAVPEAAEKWPVIPMSPAGSFSTASASSVVDGSLPPGFLSDKIVIIGATAQGMGDRYSVAAGQITLMPGVETQANLLNTLRGGGFISETGIWWAAALACLLIVLQFLAFWKLPPRTNLIATLVLIAVTLLGSVAAVHLAKSWIPPGPIVLAMILAYPLWSWRRLTSVSNFLETEALALTGHADNQAGSGGFDVVARQVGRMKSLVRNVNSSFEFLHQIIEAAPDPIFVLNRDGKVDMWNDKAAKLFPEWDLSQEPVFAEFFMGGAASIDHKAGEVSSADGRTFLMASGALSDISKSAAEGEFADGDVVVLRDISQQRRQETDRREMLEFLSHDMRTPQVAIVGLTQKSAEQIKGDERLERIRLQAQRTLKLADDFVQLARLEETELIFEDTDLVSLAQESCDRAFTATRKHGVTLEQPDQDEPVYAQVEASLIARMLDNLIGNAIKFSPSGAVVVIRVAQDQDDKVVLEVSDEGPGLPPERQADPFARFGAHNTKAGPSVGLGLTFVQRAVMKHGGEIKVRSGPDTGTCFRISLPVKQS</sequence>
<reference evidence="9 10" key="1">
    <citation type="submission" date="2019-12" db="EMBL/GenBank/DDBJ databases">
        <title>Genomic-based taxomic classification of the family Erythrobacteraceae.</title>
        <authorList>
            <person name="Xu L."/>
        </authorList>
    </citation>
    <scope>NUCLEOTIDE SEQUENCE [LARGE SCALE GENOMIC DNA]</scope>
    <source>
        <strain evidence="9 10">KCTC 52763</strain>
    </source>
</reference>
<keyword evidence="3" id="KW-0597">Phosphoprotein</keyword>
<dbReference type="InterPro" id="IPR003661">
    <property type="entry name" value="HisK_dim/P_dom"/>
</dbReference>
<dbReference type="SMART" id="SM00387">
    <property type="entry name" value="HATPase_c"/>
    <property type="match status" value="1"/>
</dbReference>
<dbReference type="InterPro" id="IPR003594">
    <property type="entry name" value="HATPase_dom"/>
</dbReference>
<comment type="catalytic activity">
    <reaction evidence="1">
        <text>ATP + protein L-histidine = ADP + protein N-phospho-L-histidine.</text>
        <dbReference type="EC" id="2.7.13.3"/>
    </reaction>
</comment>
<dbReference type="EMBL" id="WTYX01000002">
    <property type="protein sequence ID" value="MXO90981.1"/>
    <property type="molecule type" value="Genomic_DNA"/>
</dbReference>
<feature type="domain" description="PAS" evidence="8">
    <location>
        <begin position="407"/>
        <end position="442"/>
    </location>
</feature>
<evidence type="ECO:0000259" key="8">
    <source>
        <dbReference type="PROSITE" id="PS50112"/>
    </source>
</evidence>
<dbReference type="GO" id="GO:0005886">
    <property type="term" value="C:plasma membrane"/>
    <property type="evidence" value="ECO:0007669"/>
    <property type="project" value="TreeGrafter"/>
</dbReference>
<dbReference type="InterPro" id="IPR007890">
    <property type="entry name" value="CHASE2"/>
</dbReference>
<keyword evidence="5" id="KW-0418">Kinase</keyword>
<dbReference type="GO" id="GO:0009927">
    <property type="term" value="F:histidine phosphotransfer kinase activity"/>
    <property type="evidence" value="ECO:0007669"/>
    <property type="project" value="TreeGrafter"/>
</dbReference>
<dbReference type="PRINTS" id="PR00344">
    <property type="entry name" value="BCTRLSENSOR"/>
</dbReference>
<dbReference type="PANTHER" id="PTHR43047:SF72">
    <property type="entry name" value="OSMOSENSING HISTIDINE PROTEIN KINASE SLN1"/>
    <property type="match status" value="1"/>
</dbReference>
<dbReference type="PANTHER" id="PTHR43047">
    <property type="entry name" value="TWO-COMPONENT HISTIDINE PROTEIN KINASE"/>
    <property type="match status" value="1"/>
</dbReference>
<keyword evidence="10" id="KW-1185">Reference proteome</keyword>
<dbReference type="InterPro" id="IPR036097">
    <property type="entry name" value="HisK_dim/P_sf"/>
</dbReference>
<dbReference type="SMART" id="SM01080">
    <property type="entry name" value="CHASE2"/>
    <property type="match status" value="1"/>
</dbReference>
<evidence type="ECO:0000256" key="3">
    <source>
        <dbReference type="ARBA" id="ARBA00022553"/>
    </source>
</evidence>
<dbReference type="PIRSF" id="PIRSF037347">
    <property type="entry name" value="STHK_CHASE2_PAS_prd"/>
    <property type="match status" value="1"/>
</dbReference>
<dbReference type="CDD" id="cd00075">
    <property type="entry name" value="HATPase"/>
    <property type="match status" value="1"/>
</dbReference>
<evidence type="ECO:0000256" key="1">
    <source>
        <dbReference type="ARBA" id="ARBA00000085"/>
    </source>
</evidence>
<dbReference type="CDD" id="cd00082">
    <property type="entry name" value="HisKA"/>
    <property type="match status" value="1"/>
</dbReference>
<dbReference type="Gene3D" id="3.30.450.20">
    <property type="entry name" value="PAS domain"/>
    <property type="match status" value="1"/>
</dbReference>
<keyword evidence="6" id="KW-0812">Transmembrane</keyword>
<dbReference type="SUPFAM" id="SSF55785">
    <property type="entry name" value="PYP-like sensor domain (PAS domain)"/>
    <property type="match status" value="1"/>
</dbReference>
<dbReference type="PROSITE" id="PS50109">
    <property type="entry name" value="HIS_KIN"/>
    <property type="match status" value="1"/>
</dbReference>
<dbReference type="Pfam" id="PF02518">
    <property type="entry name" value="HATPase_c"/>
    <property type="match status" value="1"/>
</dbReference>
<keyword evidence="6" id="KW-1133">Transmembrane helix</keyword>
<dbReference type="InterPro" id="IPR004358">
    <property type="entry name" value="Sig_transdc_His_kin-like_C"/>
</dbReference>
<evidence type="ECO:0000256" key="4">
    <source>
        <dbReference type="ARBA" id="ARBA00022679"/>
    </source>
</evidence>